<feature type="region of interest" description="Disordered" evidence="2">
    <location>
        <begin position="442"/>
        <end position="461"/>
    </location>
</feature>
<feature type="compositionally biased region" description="Basic and acidic residues" evidence="2">
    <location>
        <begin position="34"/>
        <end position="47"/>
    </location>
</feature>
<feature type="domain" description="DUF547" evidence="3">
    <location>
        <begin position="518"/>
        <end position="651"/>
    </location>
</feature>
<gene>
    <name evidence="5" type="ORF">SAY86_026747</name>
</gene>
<evidence type="ECO:0000313" key="5">
    <source>
        <dbReference type="EMBL" id="KAK4765657.1"/>
    </source>
</evidence>
<organism evidence="5 6">
    <name type="scientific">Trapa natans</name>
    <name type="common">Water chestnut</name>
    <dbReference type="NCBI Taxonomy" id="22666"/>
    <lineage>
        <taxon>Eukaryota</taxon>
        <taxon>Viridiplantae</taxon>
        <taxon>Streptophyta</taxon>
        <taxon>Embryophyta</taxon>
        <taxon>Tracheophyta</taxon>
        <taxon>Spermatophyta</taxon>
        <taxon>Magnoliopsida</taxon>
        <taxon>eudicotyledons</taxon>
        <taxon>Gunneridae</taxon>
        <taxon>Pentapetalae</taxon>
        <taxon>rosids</taxon>
        <taxon>malvids</taxon>
        <taxon>Myrtales</taxon>
        <taxon>Lythraceae</taxon>
        <taxon>Trapa</taxon>
    </lineage>
</organism>
<feature type="coiled-coil region" evidence="1">
    <location>
        <begin position="226"/>
        <end position="253"/>
    </location>
</feature>
<evidence type="ECO:0000256" key="1">
    <source>
        <dbReference type="SAM" id="Coils"/>
    </source>
</evidence>
<reference evidence="5 6" key="1">
    <citation type="journal article" date="2023" name="Hortic Res">
        <title>Pangenome of water caltrop reveals structural variations and asymmetric subgenome divergence after allopolyploidization.</title>
        <authorList>
            <person name="Zhang X."/>
            <person name="Chen Y."/>
            <person name="Wang L."/>
            <person name="Yuan Y."/>
            <person name="Fang M."/>
            <person name="Shi L."/>
            <person name="Lu R."/>
            <person name="Comes H.P."/>
            <person name="Ma Y."/>
            <person name="Chen Y."/>
            <person name="Huang G."/>
            <person name="Zhou Y."/>
            <person name="Zheng Z."/>
            <person name="Qiu Y."/>
        </authorList>
    </citation>
    <scope>NUCLEOTIDE SEQUENCE [LARGE SCALE GENOMIC DNA]</scope>
    <source>
        <strain evidence="5">F231</strain>
    </source>
</reference>
<name>A0AAN7KGA0_TRANT</name>
<feature type="region of interest" description="Disordered" evidence="2">
    <location>
        <begin position="349"/>
        <end position="368"/>
    </location>
</feature>
<feature type="compositionally biased region" description="Basic and acidic residues" evidence="2">
    <location>
        <begin position="350"/>
        <end position="367"/>
    </location>
</feature>
<keyword evidence="1" id="KW-0175">Coiled coil</keyword>
<protein>
    <recommendedName>
        <fullName evidence="7">Ternary complex factor MIP1 leucine-zipper domain-containing protein</fullName>
    </recommendedName>
</protein>
<evidence type="ECO:0000259" key="4">
    <source>
        <dbReference type="Pfam" id="PF14389"/>
    </source>
</evidence>
<dbReference type="Proteomes" id="UP001346149">
    <property type="component" value="Unassembled WGS sequence"/>
</dbReference>
<sequence length="744" mass="82445">MMMVMIHPPYDPASPLSSHPDVSVLVVDDDDDRGEGGHGDAVDEKKTVSNPKSRALSGVWCTRGHYRRDPEAATRRCSSFNSTLSSLSSHQNTNTNNDTSPTAVTASLLCFNAPSWRWRGSHTRLLKLTKKSRKHQGSSEGSTAGSACSMAALAATRDEDLSINILLGDNRKQINPQQKREELEKEVRMLQKLLSQEETVHEILHSVHNRGRGSAISIPNFLPPKMKELLAELAMVEDEIARLECQISHLHKNIRHEKESKEDMIHSANPSPLNCRVPERPGFDTKALHFISKAIKGDYSIKDFRLMDKPESLFSDQKENQFVGEAKILPGKFWVSGGAPAVASYASPLRDLRHPTPKPREGRHETPLKSSTLCSKVEEEKPQKWEPNKLSESIMKCLNFIYIRLLRTSRAMEIEKLGTTISRPTQLNSSLNSRSFRAEACSGSKANPVSQRESRQADPYGVFDSEDSIPRDIGPYKNLVRFTASSMDPKCISSSSPVPLLKKLRELMTQLQKIDLGSLTTQQKLAFWINMYNACIMNGFLQYGVPSTPEKLLALLNKATLNVGGSTINAQAIEHFILRNPSSSNPKEIHWKGDRDGTDKEAMVRELYGLETIDSNIAFALCCGTRSSPAVRIYTAEGVAAELERSKLEYLQASIIVMASTKKIAIPELLLRNGAGLLAETGAGSLVEWVCRQLPTSGTLRKSMVECFRSWQQGGGGGGNGGHAAVVSVEKIPYDYEFQYLLVM</sequence>
<dbReference type="InterPro" id="IPR025757">
    <property type="entry name" value="MIP1_Leuzipper"/>
</dbReference>
<accession>A0AAN7KGA0</accession>
<dbReference type="InterPro" id="IPR006869">
    <property type="entry name" value="DUF547"/>
</dbReference>
<dbReference type="Pfam" id="PF14389">
    <property type="entry name" value="Lzipper-MIP1"/>
    <property type="match status" value="1"/>
</dbReference>
<comment type="caution">
    <text evidence="5">The sequence shown here is derived from an EMBL/GenBank/DDBJ whole genome shotgun (WGS) entry which is preliminary data.</text>
</comment>
<dbReference type="AlphaFoldDB" id="A0AAN7KGA0"/>
<dbReference type="PANTHER" id="PTHR46248">
    <property type="entry name" value="EXPRESSED PROTEIN"/>
    <property type="match status" value="1"/>
</dbReference>
<dbReference type="EMBL" id="JAXQNO010000023">
    <property type="protein sequence ID" value="KAK4765657.1"/>
    <property type="molecule type" value="Genomic_DNA"/>
</dbReference>
<proteinExistence type="predicted"/>
<evidence type="ECO:0000313" key="6">
    <source>
        <dbReference type="Proteomes" id="UP001346149"/>
    </source>
</evidence>
<dbReference type="PANTHER" id="PTHR46248:SF6">
    <property type="entry name" value="OS03G0859900 PROTEIN"/>
    <property type="match status" value="1"/>
</dbReference>
<keyword evidence="6" id="KW-1185">Reference proteome</keyword>
<evidence type="ECO:0000259" key="3">
    <source>
        <dbReference type="Pfam" id="PF04784"/>
    </source>
</evidence>
<feature type="domain" description="Ternary complex factor MIP1 leucine-zipper" evidence="4">
    <location>
        <begin position="177"/>
        <end position="257"/>
    </location>
</feature>
<evidence type="ECO:0000256" key="2">
    <source>
        <dbReference type="SAM" id="MobiDB-lite"/>
    </source>
</evidence>
<dbReference type="Pfam" id="PF04784">
    <property type="entry name" value="DUF547"/>
    <property type="match status" value="1"/>
</dbReference>
<evidence type="ECO:0008006" key="7">
    <source>
        <dbReference type="Google" id="ProtNLM"/>
    </source>
</evidence>
<feature type="region of interest" description="Disordered" evidence="2">
    <location>
        <begin position="27"/>
        <end position="54"/>
    </location>
</feature>